<evidence type="ECO:0000256" key="4">
    <source>
        <dbReference type="NCBIfam" id="TIGR02021"/>
    </source>
</evidence>
<dbReference type="Pfam" id="PF06325">
    <property type="entry name" value="PrmA"/>
    <property type="match status" value="1"/>
</dbReference>
<dbReference type="InterPro" id="IPR010940">
    <property type="entry name" value="Mg_prot_MeTrfase_C"/>
</dbReference>
<protein>
    <recommendedName>
        <fullName evidence="4">Magnesium protoporphyrin IX methyltransferase</fullName>
        <ecNumber evidence="4">2.1.1.11</ecNumber>
    </recommendedName>
</protein>
<evidence type="ECO:0000259" key="5">
    <source>
        <dbReference type="Pfam" id="PF07109"/>
    </source>
</evidence>
<evidence type="ECO:0000256" key="3">
    <source>
        <dbReference type="ARBA" id="ARBA00022691"/>
    </source>
</evidence>
<dbReference type="CDD" id="cd02440">
    <property type="entry name" value="AdoMet_MTases"/>
    <property type="match status" value="1"/>
</dbReference>
<accession>A0AAU8A0V2</accession>
<dbReference type="PANTHER" id="PTHR43464:SF19">
    <property type="entry name" value="UBIQUINONE BIOSYNTHESIS O-METHYLTRANSFERASE, MITOCHONDRIAL"/>
    <property type="match status" value="1"/>
</dbReference>
<dbReference type="Gene3D" id="3.40.50.150">
    <property type="entry name" value="Vaccinia Virus protein VP39"/>
    <property type="match status" value="1"/>
</dbReference>
<dbReference type="RefSeq" id="WP_353438240.1">
    <property type="nucleotide sequence ID" value="NZ_CP099959.1"/>
</dbReference>
<dbReference type="NCBIfam" id="TIGR02021">
    <property type="entry name" value="BchM-ChlM"/>
    <property type="match status" value="1"/>
</dbReference>
<feature type="domain" description="Magnesium-protoporphyrin IX methyltransferase C-terminal" evidence="5">
    <location>
        <begin position="132"/>
        <end position="231"/>
    </location>
</feature>
<dbReference type="Pfam" id="PF07109">
    <property type="entry name" value="Mg-por_mtran_C"/>
    <property type="match status" value="1"/>
</dbReference>
<dbReference type="AlphaFoldDB" id="A0AAU8A0V2"/>
<sequence>MQHHSYLEKRGQLEQYFDRTAFDAWAKLTSTAPVSGIRKTVRAGRDEMRNVLLAYLPSDLSGQRVLDAGCGTGALAVELAKRGARVMATDISPTLIKLARERLPSDLPNGSIEFFAGDMLDPSLGQFDHVVCMDSMIHYHRHDIAKALAGLAERTRNTIAFTFAPKNPFLSTMIAVGRLFPRGDRAPFIEPVAEQTLAKLITQEALLESWQIASTQKIARGFYISQAMALRKS</sequence>
<keyword evidence="1 6" id="KW-0489">Methyltransferase</keyword>
<dbReference type="GO" id="GO:0015995">
    <property type="term" value="P:chlorophyll biosynthetic process"/>
    <property type="evidence" value="ECO:0007669"/>
    <property type="project" value="UniProtKB-UniRule"/>
</dbReference>
<proteinExistence type="predicted"/>
<dbReference type="EC" id="2.1.1.11" evidence="4"/>
<gene>
    <name evidence="6" type="primary">bchM</name>
    <name evidence="6" type="ORF">NKE59_06860</name>
</gene>
<evidence type="ECO:0000256" key="2">
    <source>
        <dbReference type="ARBA" id="ARBA00022679"/>
    </source>
</evidence>
<organism evidence="6">
    <name type="scientific">Polynucleobacter sp. UK-FUSCHL-C3</name>
    <dbReference type="NCBI Taxonomy" id="2955208"/>
    <lineage>
        <taxon>Bacteria</taxon>
        <taxon>Pseudomonadati</taxon>
        <taxon>Pseudomonadota</taxon>
        <taxon>Betaproteobacteria</taxon>
        <taxon>Burkholderiales</taxon>
        <taxon>Burkholderiaceae</taxon>
        <taxon>Polynucleobacter</taxon>
    </lineage>
</organism>
<dbReference type="InterPro" id="IPR010251">
    <property type="entry name" value="Mg_prot_MeTrfase"/>
</dbReference>
<dbReference type="PROSITE" id="PS51556">
    <property type="entry name" value="SAM_MT_MG_PIX"/>
    <property type="match status" value="1"/>
</dbReference>
<dbReference type="GO" id="GO:0032259">
    <property type="term" value="P:methylation"/>
    <property type="evidence" value="ECO:0007669"/>
    <property type="project" value="UniProtKB-KW"/>
</dbReference>
<keyword evidence="3" id="KW-0949">S-adenosyl-L-methionine</keyword>
<evidence type="ECO:0000313" key="6">
    <source>
        <dbReference type="EMBL" id="XCC57210.1"/>
    </source>
</evidence>
<dbReference type="SUPFAM" id="SSF53335">
    <property type="entry name" value="S-adenosyl-L-methionine-dependent methyltransferases"/>
    <property type="match status" value="1"/>
</dbReference>
<keyword evidence="2 6" id="KW-0808">Transferase</keyword>
<dbReference type="PANTHER" id="PTHR43464">
    <property type="entry name" value="METHYLTRANSFERASE"/>
    <property type="match status" value="1"/>
</dbReference>
<reference evidence="6" key="1">
    <citation type="submission" date="2022-06" db="EMBL/GenBank/DDBJ databases">
        <title>New Polynucleobacter species.</title>
        <authorList>
            <person name="Hahn M.W."/>
        </authorList>
    </citation>
    <scope>NUCLEOTIDE SEQUENCE</scope>
    <source>
        <strain evidence="6">UK-FUSCHL-C3</strain>
    </source>
</reference>
<dbReference type="InterPro" id="IPR029063">
    <property type="entry name" value="SAM-dependent_MTases_sf"/>
</dbReference>
<dbReference type="GO" id="GO:0046406">
    <property type="term" value="F:magnesium protoporphyrin IX methyltransferase activity"/>
    <property type="evidence" value="ECO:0007669"/>
    <property type="project" value="UniProtKB-UniRule"/>
</dbReference>
<name>A0AAU8A0V2_9BURK</name>
<dbReference type="EMBL" id="CP099959">
    <property type="protein sequence ID" value="XCC57210.1"/>
    <property type="molecule type" value="Genomic_DNA"/>
</dbReference>
<evidence type="ECO:0000256" key="1">
    <source>
        <dbReference type="ARBA" id="ARBA00022603"/>
    </source>
</evidence>